<evidence type="ECO:0000313" key="2">
    <source>
        <dbReference type="Proteomes" id="UP000789860"/>
    </source>
</evidence>
<comment type="caution">
    <text evidence="1">The sequence shown here is derived from an EMBL/GenBank/DDBJ whole genome shotgun (WGS) entry which is preliminary data.</text>
</comment>
<name>A0ACA9MFE2_9GLOM</name>
<protein>
    <submittedName>
        <fullName evidence="1">7752_t:CDS:1</fullName>
    </submittedName>
</protein>
<organism evidence="1 2">
    <name type="scientific">Scutellospora calospora</name>
    <dbReference type="NCBI Taxonomy" id="85575"/>
    <lineage>
        <taxon>Eukaryota</taxon>
        <taxon>Fungi</taxon>
        <taxon>Fungi incertae sedis</taxon>
        <taxon>Mucoromycota</taxon>
        <taxon>Glomeromycotina</taxon>
        <taxon>Glomeromycetes</taxon>
        <taxon>Diversisporales</taxon>
        <taxon>Gigasporaceae</taxon>
        <taxon>Scutellospora</taxon>
    </lineage>
</organism>
<gene>
    <name evidence="1" type="ORF">SCALOS_LOCUS6505</name>
</gene>
<dbReference type="Proteomes" id="UP000789860">
    <property type="component" value="Unassembled WGS sequence"/>
</dbReference>
<accession>A0ACA9MFE2</accession>
<proteinExistence type="predicted"/>
<keyword evidence="2" id="KW-1185">Reference proteome</keyword>
<dbReference type="EMBL" id="CAJVPM010012534">
    <property type="protein sequence ID" value="CAG8588978.1"/>
    <property type="molecule type" value="Genomic_DNA"/>
</dbReference>
<sequence length="76" mass="9379">LQEENKKFSEKLKLYEQKDIFMSKYFGKSYTVTEETFQEEENEIQEENWTSLIDIKENEEKDDWLINFNQSQEEIE</sequence>
<reference evidence="1" key="1">
    <citation type="submission" date="2021-06" db="EMBL/GenBank/DDBJ databases">
        <authorList>
            <person name="Kallberg Y."/>
            <person name="Tangrot J."/>
            <person name="Rosling A."/>
        </authorList>
    </citation>
    <scope>NUCLEOTIDE SEQUENCE</scope>
    <source>
        <strain evidence="1">AU212A</strain>
    </source>
</reference>
<feature type="non-terminal residue" evidence="1">
    <location>
        <position position="1"/>
    </location>
</feature>
<evidence type="ECO:0000313" key="1">
    <source>
        <dbReference type="EMBL" id="CAG8588978.1"/>
    </source>
</evidence>